<comment type="caution">
    <text evidence="2">The sequence shown here is derived from an EMBL/GenBank/DDBJ whole genome shotgun (WGS) entry which is preliminary data.</text>
</comment>
<proteinExistence type="predicted"/>
<organism evidence="2 3">
    <name type="scientific">Tanacetum coccineum</name>
    <dbReference type="NCBI Taxonomy" id="301880"/>
    <lineage>
        <taxon>Eukaryota</taxon>
        <taxon>Viridiplantae</taxon>
        <taxon>Streptophyta</taxon>
        <taxon>Embryophyta</taxon>
        <taxon>Tracheophyta</taxon>
        <taxon>Spermatophyta</taxon>
        <taxon>Magnoliopsida</taxon>
        <taxon>eudicotyledons</taxon>
        <taxon>Gunneridae</taxon>
        <taxon>Pentapetalae</taxon>
        <taxon>asterids</taxon>
        <taxon>campanulids</taxon>
        <taxon>Asterales</taxon>
        <taxon>Asteraceae</taxon>
        <taxon>Asteroideae</taxon>
        <taxon>Anthemideae</taxon>
        <taxon>Anthemidinae</taxon>
        <taxon>Tanacetum</taxon>
    </lineage>
</organism>
<feature type="compositionally biased region" description="Acidic residues" evidence="1">
    <location>
        <begin position="215"/>
        <end position="234"/>
    </location>
</feature>
<evidence type="ECO:0000256" key="1">
    <source>
        <dbReference type="SAM" id="MobiDB-lite"/>
    </source>
</evidence>
<evidence type="ECO:0000313" key="3">
    <source>
        <dbReference type="Proteomes" id="UP001151760"/>
    </source>
</evidence>
<gene>
    <name evidence="2" type="ORF">Tco_0890420</name>
</gene>
<dbReference type="EMBL" id="BQNB010013807">
    <property type="protein sequence ID" value="GJT20483.1"/>
    <property type="molecule type" value="Genomic_DNA"/>
</dbReference>
<reference evidence="2" key="1">
    <citation type="journal article" date="2022" name="Int. J. Mol. Sci.">
        <title>Draft Genome of Tanacetum Coccineum: Genomic Comparison of Closely Related Tanacetum-Family Plants.</title>
        <authorList>
            <person name="Yamashiro T."/>
            <person name="Shiraishi A."/>
            <person name="Nakayama K."/>
            <person name="Satake H."/>
        </authorList>
    </citation>
    <scope>NUCLEOTIDE SEQUENCE</scope>
</reference>
<protein>
    <submittedName>
        <fullName evidence="2">Uncharacterized protein</fullName>
    </submittedName>
</protein>
<evidence type="ECO:0000313" key="2">
    <source>
        <dbReference type="EMBL" id="GJT20483.1"/>
    </source>
</evidence>
<dbReference type="Proteomes" id="UP001151760">
    <property type="component" value="Unassembled WGS sequence"/>
</dbReference>
<keyword evidence="3" id="KW-1185">Reference proteome</keyword>
<sequence length="443" mass="48542">MAENSFSKSLKKSKSSKQLIVGSGDGSEGKLTFSLSFSESVFKSLGLESVSIRRIQGIGYGVLEFLRVGTTFDIFQNILFPYSLNTAYCLSWIRRIGLVSFVVFGGCPSGASPPLSPDYVSGLEEPEQAPLSPEYVPEPVYPEYLALSDDDVSIEYQPLPADALSTALSSGYIADSDPKEDPEEDPNDDLEVDPADYPIDEGDEEEEQSSRDDADDKDEEEASVEEDDDEEEEEHLAPADTFAIPIDDIVPLTPMAAATEALITAVVAALPSSSPPLSPLTPLSSLLPQNPSLPLPLPSPPLPLPAPSSPFLLPATDCREDVPEAKVSPQKRLYLTTPAPRFEVGYGGESTTTLEELSQRVTDLAATLARDTHEMRCHLHTAMLLEKEARHARQAWSHAMYYNRAVHAELLEYRAEVKALHEQISVLQRQRTKDSDILTQHIQ</sequence>
<feature type="compositionally biased region" description="Acidic residues" evidence="1">
    <location>
        <begin position="178"/>
        <end position="207"/>
    </location>
</feature>
<name>A0ABQ5C1J8_9ASTR</name>
<reference evidence="2" key="2">
    <citation type="submission" date="2022-01" db="EMBL/GenBank/DDBJ databases">
        <authorList>
            <person name="Yamashiro T."/>
            <person name="Shiraishi A."/>
            <person name="Satake H."/>
            <person name="Nakayama K."/>
        </authorList>
    </citation>
    <scope>NUCLEOTIDE SEQUENCE</scope>
</reference>
<accession>A0ABQ5C1J8</accession>
<feature type="region of interest" description="Disordered" evidence="1">
    <location>
        <begin position="172"/>
        <end position="242"/>
    </location>
</feature>